<keyword evidence="3" id="KW-1185">Reference proteome</keyword>
<dbReference type="EMBL" id="JAQOUE010000002">
    <property type="protein sequence ID" value="MDT7043752.1"/>
    <property type="molecule type" value="Genomic_DNA"/>
</dbReference>
<evidence type="ECO:0000313" key="2">
    <source>
        <dbReference type="EMBL" id="MDT7043752.1"/>
    </source>
</evidence>
<proteinExistence type="predicted"/>
<protein>
    <submittedName>
        <fullName evidence="2">Uncharacterized protein</fullName>
    </submittedName>
</protein>
<dbReference type="RefSeq" id="WP_313834345.1">
    <property type="nucleotide sequence ID" value="NZ_JAQOUE010000002.1"/>
</dbReference>
<keyword evidence="1" id="KW-0472">Membrane</keyword>
<sequence length="162" mass="18179">MIATFFADLWMPIGVAGGVPYVLPVLLAAFLPVRSSVFAIGLMCSFLTIGGFVYSPQSDPVYWKGLANRGLALFAIWVTATLAYYQNKFRDQREEAFKRIQMLEGVLPICMSCKKIRDEGGNWQQLESYISQRSQARFSHGYCSECGTNVIADIKQKYQKAP</sequence>
<keyword evidence="1" id="KW-1133">Transmembrane helix</keyword>
<organism evidence="2 3">
    <name type="scientific">Candidatus Nitronereus thalassa</name>
    <dbReference type="NCBI Taxonomy" id="3020898"/>
    <lineage>
        <taxon>Bacteria</taxon>
        <taxon>Pseudomonadati</taxon>
        <taxon>Nitrospirota</taxon>
        <taxon>Nitrospiria</taxon>
        <taxon>Nitrospirales</taxon>
        <taxon>Nitrospiraceae</taxon>
        <taxon>Candidatus Nitronereus</taxon>
    </lineage>
</organism>
<evidence type="ECO:0000313" key="3">
    <source>
        <dbReference type="Proteomes" id="UP001250932"/>
    </source>
</evidence>
<gene>
    <name evidence="2" type="ORF">PPG34_15465</name>
</gene>
<keyword evidence="1" id="KW-0812">Transmembrane</keyword>
<feature type="transmembrane region" description="Helical" evidence="1">
    <location>
        <begin position="66"/>
        <end position="85"/>
    </location>
</feature>
<comment type="caution">
    <text evidence="2">The sequence shown here is derived from an EMBL/GenBank/DDBJ whole genome shotgun (WGS) entry which is preliminary data.</text>
</comment>
<dbReference type="Proteomes" id="UP001250932">
    <property type="component" value="Unassembled WGS sequence"/>
</dbReference>
<reference evidence="2 3" key="1">
    <citation type="journal article" date="2023" name="ISME J.">
        <title>Cultivation and genomic characterization of novel and ubiquitous marine nitrite-oxidizing bacteria from the Nitrospirales.</title>
        <authorList>
            <person name="Mueller A.J."/>
            <person name="Daebeler A."/>
            <person name="Herbold C.W."/>
            <person name="Kirkegaard R.H."/>
            <person name="Daims H."/>
        </authorList>
    </citation>
    <scope>NUCLEOTIDE SEQUENCE [LARGE SCALE GENOMIC DNA]</scope>
    <source>
        <strain evidence="2 3">EB</strain>
    </source>
</reference>
<evidence type="ECO:0000256" key="1">
    <source>
        <dbReference type="SAM" id="Phobius"/>
    </source>
</evidence>
<name>A0ABU3KC48_9BACT</name>
<feature type="transmembrane region" description="Helical" evidence="1">
    <location>
        <begin position="12"/>
        <end position="30"/>
    </location>
</feature>
<feature type="transmembrane region" description="Helical" evidence="1">
    <location>
        <begin position="37"/>
        <end position="54"/>
    </location>
</feature>
<accession>A0ABU3KC48</accession>